<comment type="caution">
    <text evidence="2">The sequence shown here is derived from an EMBL/GenBank/DDBJ whole genome shotgun (WGS) entry which is preliminary data.</text>
</comment>
<evidence type="ECO:0000313" key="3">
    <source>
        <dbReference type="Proteomes" id="UP001165083"/>
    </source>
</evidence>
<dbReference type="EMBL" id="BSXW01000253">
    <property type="protein sequence ID" value="GMF16498.1"/>
    <property type="molecule type" value="Genomic_DNA"/>
</dbReference>
<accession>A0A9W6TN75</accession>
<reference evidence="2" key="1">
    <citation type="submission" date="2023-04" db="EMBL/GenBank/DDBJ databases">
        <title>Phytophthora lilii NBRC 32176.</title>
        <authorList>
            <person name="Ichikawa N."/>
            <person name="Sato H."/>
            <person name="Tonouchi N."/>
        </authorList>
    </citation>
    <scope>NUCLEOTIDE SEQUENCE</scope>
    <source>
        <strain evidence="2">NBRC 32176</strain>
    </source>
</reference>
<feature type="transmembrane region" description="Helical" evidence="1">
    <location>
        <begin position="91"/>
        <end position="114"/>
    </location>
</feature>
<keyword evidence="1" id="KW-0812">Transmembrane</keyword>
<evidence type="ECO:0000313" key="2">
    <source>
        <dbReference type="EMBL" id="GMF16498.1"/>
    </source>
</evidence>
<dbReference type="Proteomes" id="UP001165083">
    <property type="component" value="Unassembled WGS sequence"/>
</dbReference>
<feature type="transmembrane region" description="Helical" evidence="1">
    <location>
        <begin position="23"/>
        <end position="44"/>
    </location>
</feature>
<gene>
    <name evidence="2" type="ORF">Plil01_000588400</name>
</gene>
<dbReference type="AlphaFoldDB" id="A0A9W6TN75"/>
<keyword evidence="1" id="KW-0472">Membrane</keyword>
<keyword evidence="3" id="KW-1185">Reference proteome</keyword>
<protein>
    <submittedName>
        <fullName evidence="2">Unnamed protein product</fullName>
    </submittedName>
</protein>
<keyword evidence="1" id="KW-1133">Transmembrane helix</keyword>
<organism evidence="2 3">
    <name type="scientific">Phytophthora lilii</name>
    <dbReference type="NCBI Taxonomy" id="2077276"/>
    <lineage>
        <taxon>Eukaryota</taxon>
        <taxon>Sar</taxon>
        <taxon>Stramenopiles</taxon>
        <taxon>Oomycota</taxon>
        <taxon>Peronosporomycetes</taxon>
        <taxon>Peronosporales</taxon>
        <taxon>Peronosporaceae</taxon>
        <taxon>Phytophthora</taxon>
    </lineage>
</organism>
<dbReference type="OrthoDB" id="98930at2759"/>
<feature type="transmembrane region" description="Helical" evidence="1">
    <location>
        <begin position="65"/>
        <end position="85"/>
    </location>
</feature>
<name>A0A9W6TN75_9STRA</name>
<proteinExistence type="predicted"/>
<evidence type="ECO:0000256" key="1">
    <source>
        <dbReference type="SAM" id="Phobius"/>
    </source>
</evidence>
<sequence length="169" mass="18518">MAVCENLGAFVEFSSRERLWATWFAYVLFALMSTHFVLVALWLAAVGSAQAALFGQREEISGVELIVWSACLFYCGMSGLLALVWKSSRAATQALVCWLLLLALHAMCLAKIALSAGETRGYAYEMTVQVLADGMNAGFVAWLVIQNPGDLDVENDTQQQPLLESTFKP</sequence>